<feature type="region of interest" description="Disordered" evidence="1">
    <location>
        <begin position="294"/>
        <end position="328"/>
    </location>
</feature>
<reference evidence="3 4" key="1">
    <citation type="submission" date="2024-09" db="EMBL/GenBank/DDBJ databases">
        <title>Laminarin stimulates single cell rates of sulfate reduction while oxygen inhibits transcriptomic activity in coastal marine sediment.</title>
        <authorList>
            <person name="Lindsay M."/>
            <person name="Orcutt B."/>
            <person name="Emerson D."/>
            <person name="Stepanauskas R."/>
            <person name="D'Angelo T."/>
        </authorList>
    </citation>
    <scope>NUCLEOTIDE SEQUENCE [LARGE SCALE GENOMIC DNA]</scope>
    <source>
        <strain evidence="3">SAG AM-311-K15</strain>
    </source>
</reference>
<evidence type="ECO:0000313" key="3">
    <source>
        <dbReference type="EMBL" id="MFC1851762.1"/>
    </source>
</evidence>
<dbReference type="SUPFAM" id="SSF54106">
    <property type="entry name" value="LysM domain"/>
    <property type="match status" value="1"/>
</dbReference>
<feature type="compositionally biased region" description="Basic and acidic residues" evidence="1">
    <location>
        <begin position="318"/>
        <end position="328"/>
    </location>
</feature>
<dbReference type="SMART" id="SM00257">
    <property type="entry name" value="LysM"/>
    <property type="match status" value="1"/>
</dbReference>
<sequence length="488" mass="54378">MLRSYSHLLIACIFIIIMQMLLPFSGFCYEKGVLHRVVYFNPDVTIEDPIAAVSAMKPFTNFIGKKLGVQLEPYFFKKQVDLDRFIESNKVAFGIFSQMYIVENFRKRSFEPIAIVLKEGQPYYRKVVLVRTDSEFQTLADLEGKVLATTALGDDNIPFLNKVVFRGEIDVNTHFGKLTVVDSANSAIMAVMYKQADAAAANYLNYVFLQELNPQVRKQLKSIYTSAKTPLPGLVYFKGNLPQDLVDTAIKEMLIMHENPIGAQTMLAFQVEAWGPATIKDWADTARLLDISLSDQPVPKAKPSPEPDSVKTEQIQAEPEKPVEKEKPSIQFKRIVAIDNPEENTITVRAVITQETPGVDPSQVQVKYSISSGQSGTVKLEPGADDNFSGLIKLPAVDASQGAQKIEYTIKPGDTMGKIAKKLLGDSRKYMLIATFNKIENPNVIYAGTKLTVISGEFSGLDIDYDIVAVDKDGHQFQSRPKFISVIR</sequence>
<dbReference type="InterPro" id="IPR018392">
    <property type="entry name" value="LysM"/>
</dbReference>
<dbReference type="EMBL" id="JBHPBY010000222">
    <property type="protein sequence ID" value="MFC1851762.1"/>
    <property type="molecule type" value="Genomic_DNA"/>
</dbReference>
<evidence type="ECO:0000259" key="2">
    <source>
        <dbReference type="PROSITE" id="PS51782"/>
    </source>
</evidence>
<comment type="caution">
    <text evidence="3">The sequence shown here is derived from an EMBL/GenBank/DDBJ whole genome shotgun (WGS) entry which is preliminary data.</text>
</comment>
<evidence type="ECO:0000313" key="4">
    <source>
        <dbReference type="Proteomes" id="UP001594351"/>
    </source>
</evidence>
<name>A0ABV6Z002_UNCC1</name>
<dbReference type="Gene3D" id="3.10.350.10">
    <property type="entry name" value="LysM domain"/>
    <property type="match status" value="1"/>
</dbReference>
<dbReference type="InterPro" id="IPR036779">
    <property type="entry name" value="LysM_dom_sf"/>
</dbReference>
<dbReference type="PANTHER" id="PTHR35841:SF1">
    <property type="entry name" value="PHOSPHONATES-BINDING PERIPLASMIC PROTEIN"/>
    <property type="match status" value="1"/>
</dbReference>
<organism evidence="3 4">
    <name type="scientific">candidate division CSSED10-310 bacterium</name>
    <dbReference type="NCBI Taxonomy" id="2855610"/>
    <lineage>
        <taxon>Bacteria</taxon>
        <taxon>Bacteria division CSSED10-310</taxon>
    </lineage>
</organism>
<evidence type="ECO:0000256" key="1">
    <source>
        <dbReference type="SAM" id="MobiDB-lite"/>
    </source>
</evidence>
<dbReference type="Proteomes" id="UP001594351">
    <property type="component" value="Unassembled WGS sequence"/>
</dbReference>
<gene>
    <name evidence="3" type="ORF">ACFL27_16345</name>
</gene>
<keyword evidence="4" id="KW-1185">Reference proteome</keyword>
<protein>
    <submittedName>
        <fullName evidence="3">PhnD/SsuA/transferrin family substrate-binding protein</fullName>
    </submittedName>
</protein>
<dbReference type="SUPFAM" id="SSF53850">
    <property type="entry name" value="Periplasmic binding protein-like II"/>
    <property type="match status" value="1"/>
</dbReference>
<dbReference type="Pfam" id="PF12974">
    <property type="entry name" value="Phosphonate-bd"/>
    <property type="match status" value="1"/>
</dbReference>
<proteinExistence type="predicted"/>
<dbReference type="CDD" id="cd00118">
    <property type="entry name" value="LysM"/>
    <property type="match status" value="1"/>
</dbReference>
<dbReference type="Gene3D" id="3.40.190.10">
    <property type="entry name" value="Periplasmic binding protein-like II"/>
    <property type="match status" value="2"/>
</dbReference>
<dbReference type="PANTHER" id="PTHR35841">
    <property type="entry name" value="PHOSPHONATES-BINDING PERIPLASMIC PROTEIN"/>
    <property type="match status" value="1"/>
</dbReference>
<dbReference type="Pfam" id="PF01476">
    <property type="entry name" value="LysM"/>
    <property type="match status" value="1"/>
</dbReference>
<accession>A0ABV6Z002</accession>
<feature type="domain" description="LysM" evidence="2">
    <location>
        <begin position="406"/>
        <end position="453"/>
    </location>
</feature>
<dbReference type="PROSITE" id="PS51782">
    <property type="entry name" value="LYSM"/>
    <property type="match status" value="1"/>
</dbReference>